<gene>
    <name evidence="1" type="ORF">GPY48_11695</name>
</gene>
<name>A0ABX0AM75_9GAMM</name>
<reference evidence="1 2" key="1">
    <citation type="submission" date="2019-12" db="EMBL/GenBank/DDBJ databases">
        <title>Engineering Photorhabdus to improve their lethality against agricultural pests.</title>
        <authorList>
            <person name="Machado R.A.R."/>
        </authorList>
    </citation>
    <scope>NUCLEOTIDE SEQUENCE [LARGE SCALE GENOMIC DNA]</scope>
    <source>
        <strain evidence="1 2">M-CN4</strain>
    </source>
</reference>
<evidence type="ECO:0000313" key="1">
    <source>
        <dbReference type="EMBL" id="NDL03867.1"/>
    </source>
</evidence>
<protein>
    <submittedName>
        <fullName evidence="1">Uncharacterized protein</fullName>
    </submittedName>
</protein>
<keyword evidence="2" id="KW-1185">Reference proteome</keyword>
<organism evidence="1 2">
    <name type="scientific">Photorhabdus bodei</name>
    <dbReference type="NCBI Taxonomy" id="2029681"/>
    <lineage>
        <taxon>Bacteria</taxon>
        <taxon>Pseudomonadati</taxon>
        <taxon>Pseudomonadota</taxon>
        <taxon>Gammaproteobacteria</taxon>
        <taxon>Enterobacterales</taxon>
        <taxon>Morganellaceae</taxon>
        <taxon>Photorhabdus</taxon>
    </lineage>
</organism>
<proteinExistence type="predicted"/>
<sequence length="73" mass="8160">MKEYQNSHYLADIHTALVAALTISIFEKKLFPLLNKNTAKIVVSQKSSTNLSMPVPYLDHFFLVDSYDLGTGA</sequence>
<evidence type="ECO:0000313" key="2">
    <source>
        <dbReference type="Proteomes" id="UP000466619"/>
    </source>
</evidence>
<dbReference type="Proteomes" id="UP000466619">
    <property type="component" value="Unassembled WGS sequence"/>
</dbReference>
<comment type="caution">
    <text evidence="1">The sequence shown here is derived from an EMBL/GenBank/DDBJ whole genome shotgun (WGS) entry which is preliminary data.</text>
</comment>
<dbReference type="EMBL" id="WSFC01000021">
    <property type="protein sequence ID" value="NDL03867.1"/>
    <property type="molecule type" value="Genomic_DNA"/>
</dbReference>
<accession>A0ABX0AM75</accession>